<dbReference type="Proteomes" id="UP001630127">
    <property type="component" value="Unassembled WGS sequence"/>
</dbReference>
<feature type="transmembrane region" description="Helical" evidence="2">
    <location>
        <begin position="163"/>
        <end position="184"/>
    </location>
</feature>
<evidence type="ECO:0000256" key="2">
    <source>
        <dbReference type="SAM" id="Phobius"/>
    </source>
</evidence>
<evidence type="ECO:0000256" key="1">
    <source>
        <dbReference type="SAM" id="MobiDB-lite"/>
    </source>
</evidence>
<dbReference type="PANTHER" id="PTHR36784:SF1">
    <property type="entry name" value="HISTONE-LYSINE N-METHYLTRANSFERASE"/>
    <property type="match status" value="1"/>
</dbReference>
<keyword evidence="2" id="KW-0472">Membrane</keyword>
<keyword evidence="4" id="KW-1185">Reference proteome</keyword>
<organism evidence="3 4">
    <name type="scientific">Cinchona calisaya</name>
    <dbReference type="NCBI Taxonomy" id="153742"/>
    <lineage>
        <taxon>Eukaryota</taxon>
        <taxon>Viridiplantae</taxon>
        <taxon>Streptophyta</taxon>
        <taxon>Embryophyta</taxon>
        <taxon>Tracheophyta</taxon>
        <taxon>Spermatophyta</taxon>
        <taxon>Magnoliopsida</taxon>
        <taxon>eudicotyledons</taxon>
        <taxon>Gunneridae</taxon>
        <taxon>Pentapetalae</taxon>
        <taxon>asterids</taxon>
        <taxon>lamiids</taxon>
        <taxon>Gentianales</taxon>
        <taxon>Rubiaceae</taxon>
        <taxon>Cinchonoideae</taxon>
        <taxon>Cinchoneae</taxon>
        <taxon>Cinchona</taxon>
    </lineage>
</organism>
<comment type="caution">
    <text evidence="3">The sequence shown here is derived from an EMBL/GenBank/DDBJ whole genome shotgun (WGS) entry which is preliminary data.</text>
</comment>
<protein>
    <submittedName>
        <fullName evidence="3">Uncharacterized protein</fullName>
    </submittedName>
</protein>
<dbReference type="AlphaFoldDB" id="A0ABD3AN75"/>
<name>A0ABD3AN75_9GENT</name>
<reference evidence="3 4" key="1">
    <citation type="submission" date="2024-11" db="EMBL/GenBank/DDBJ databases">
        <title>A near-complete genome assembly of Cinchona calisaya.</title>
        <authorList>
            <person name="Lian D.C."/>
            <person name="Zhao X.W."/>
            <person name="Wei L."/>
        </authorList>
    </citation>
    <scope>NUCLEOTIDE SEQUENCE [LARGE SCALE GENOMIC DNA]</scope>
    <source>
        <tissue evidence="3">Nenye</tissue>
    </source>
</reference>
<sequence length="204" mass="23932">MQKLKRKWRKSSSSGGGGGENDDDIDKLSLPTRDDSRPLETHEQEELVRSLESNQAQQSLLWRSVFAGLLFCYVMFLVYSIYQQAYSPWDLRYHAYFMYEVESWSIITAGWVAVLVCSMAIKGLMHNSKHHRRWLWSSCCPGLFLMFFWLHHMLRLSKFRWDVLWLPLGPLSGAGICLYVDHLLNESSEEVRKLRGYMYSYKAS</sequence>
<evidence type="ECO:0000313" key="4">
    <source>
        <dbReference type="Proteomes" id="UP001630127"/>
    </source>
</evidence>
<feature type="compositionally biased region" description="Basic residues" evidence="1">
    <location>
        <begin position="1"/>
        <end position="10"/>
    </location>
</feature>
<feature type="transmembrane region" description="Helical" evidence="2">
    <location>
        <begin position="102"/>
        <end position="121"/>
    </location>
</feature>
<accession>A0ABD3AN75</accession>
<keyword evidence="2" id="KW-1133">Transmembrane helix</keyword>
<evidence type="ECO:0000313" key="3">
    <source>
        <dbReference type="EMBL" id="KAL3532572.1"/>
    </source>
</evidence>
<feature type="compositionally biased region" description="Basic and acidic residues" evidence="1">
    <location>
        <begin position="32"/>
        <end position="41"/>
    </location>
</feature>
<feature type="transmembrane region" description="Helical" evidence="2">
    <location>
        <begin position="60"/>
        <end position="82"/>
    </location>
</feature>
<keyword evidence="2" id="KW-0812">Transmembrane</keyword>
<dbReference type="PANTHER" id="PTHR36784">
    <property type="entry name" value="HISTONE-LYSINE N-METHYLTRANSFERASE"/>
    <property type="match status" value="1"/>
</dbReference>
<feature type="region of interest" description="Disordered" evidence="1">
    <location>
        <begin position="1"/>
        <end position="41"/>
    </location>
</feature>
<gene>
    <name evidence="3" type="ORF">ACH5RR_006093</name>
</gene>
<dbReference type="EMBL" id="JBJUIK010000003">
    <property type="protein sequence ID" value="KAL3532572.1"/>
    <property type="molecule type" value="Genomic_DNA"/>
</dbReference>
<feature type="transmembrane region" description="Helical" evidence="2">
    <location>
        <begin position="133"/>
        <end position="151"/>
    </location>
</feature>
<proteinExistence type="predicted"/>